<protein>
    <submittedName>
        <fullName evidence="1">Uncharacterized protein</fullName>
    </submittedName>
</protein>
<comment type="caution">
    <text evidence="1">The sequence shown here is derived from an EMBL/GenBank/DDBJ whole genome shotgun (WGS) entry which is preliminary data.</text>
</comment>
<gene>
    <name evidence="1" type="ORF">GCM10009613_14050</name>
</gene>
<dbReference type="EMBL" id="BAAAJK010000005">
    <property type="protein sequence ID" value="GAA1383945.1"/>
    <property type="molecule type" value="Genomic_DNA"/>
</dbReference>
<dbReference type="Proteomes" id="UP001501414">
    <property type="component" value="Unassembled WGS sequence"/>
</dbReference>
<proteinExistence type="predicted"/>
<evidence type="ECO:0000313" key="2">
    <source>
        <dbReference type="Proteomes" id="UP001501414"/>
    </source>
</evidence>
<keyword evidence="2" id="KW-1185">Reference proteome</keyword>
<accession>A0ABN1XL17</accession>
<evidence type="ECO:0000313" key="1">
    <source>
        <dbReference type="EMBL" id="GAA1383945.1"/>
    </source>
</evidence>
<sequence length="79" mass="8349">MVQARRIDPAQRGQHGGDLGQLGAAVRAAVQVCLQRRRLVAGQAPERVVAERLAQGPVLVRSHGSTPISSIASRNAFSP</sequence>
<name>A0ABN1XL17_9PSEU</name>
<reference evidence="1 2" key="1">
    <citation type="journal article" date="2019" name="Int. J. Syst. Evol. Microbiol.">
        <title>The Global Catalogue of Microorganisms (GCM) 10K type strain sequencing project: providing services to taxonomists for standard genome sequencing and annotation.</title>
        <authorList>
            <consortium name="The Broad Institute Genomics Platform"/>
            <consortium name="The Broad Institute Genome Sequencing Center for Infectious Disease"/>
            <person name="Wu L."/>
            <person name="Ma J."/>
        </authorList>
    </citation>
    <scope>NUCLEOTIDE SEQUENCE [LARGE SCALE GENOMIC DNA]</scope>
    <source>
        <strain evidence="1 2">JCM 11896</strain>
    </source>
</reference>
<organism evidence="1 2">
    <name type="scientific">Pseudonocardia kongjuensis</name>
    <dbReference type="NCBI Taxonomy" id="102227"/>
    <lineage>
        <taxon>Bacteria</taxon>
        <taxon>Bacillati</taxon>
        <taxon>Actinomycetota</taxon>
        <taxon>Actinomycetes</taxon>
        <taxon>Pseudonocardiales</taxon>
        <taxon>Pseudonocardiaceae</taxon>
        <taxon>Pseudonocardia</taxon>
    </lineage>
</organism>